<keyword evidence="7" id="KW-0238">DNA-binding</keyword>
<sequence length="464" mass="53935">MVISEGSCEQRSCNIVQLNQNLTQEQKLILTQSLSMSIKILEMNSVDLYEFIKKELSENPLLDCSGDEYTIGYDESYKIKEYVEKNLYSFKDKDYKEETECITPFYFISEKKTLRNHLQQQLGEMKLDESQRKICVYLIECIDERGYLPISSAQGAEELCCSREDVESAVNIIQSMDPCGIGSRNLTECLAIQLKEKNMFTKEMKIVVEECLDDIAYARYWAVAKKAGISVAKARRCSEIIRNLEPKPSRGFYTGEETKYVIPEAEIYEENDDFKIKMTKGIIPKIKINKEYRKLLKFACEKEVKEYIDKKTERARNILNGIDKREETLVRILKYILENQKRYFKYGKEKLKPMSIKQVAEDLGLSDSTISRAVKGKYIYTPNGIILIRKLFTSSLNIGNTEISTDTVKDKIKSIIEKENKKKPLSDQVICFMLNDYNIEISRRTVAKYREELGIESSSRRRRI</sequence>
<gene>
    <name evidence="11" type="primary">rpoN</name>
    <name evidence="11" type="ORF">FYJ33_10030</name>
</gene>
<dbReference type="Pfam" id="PF00309">
    <property type="entry name" value="Sigma54_AID"/>
    <property type="match status" value="1"/>
</dbReference>
<keyword evidence="4" id="KW-0548">Nucleotidyltransferase</keyword>
<dbReference type="Gene3D" id="1.10.10.60">
    <property type="entry name" value="Homeodomain-like"/>
    <property type="match status" value="1"/>
</dbReference>
<dbReference type="PANTHER" id="PTHR32248">
    <property type="entry name" value="RNA POLYMERASE SIGMA-54 FACTOR"/>
    <property type="match status" value="1"/>
</dbReference>
<dbReference type="PRINTS" id="PR00045">
    <property type="entry name" value="SIGMA54FCT"/>
</dbReference>
<dbReference type="PANTHER" id="PTHR32248:SF4">
    <property type="entry name" value="RNA POLYMERASE SIGMA-54 FACTOR"/>
    <property type="match status" value="1"/>
</dbReference>
<dbReference type="AlphaFoldDB" id="A0A7X2T2A2"/>
<keyword evidence="6" id="KW-0731">Sigma factor</keyword>
<dbReference type="InterPro" id="IPR038709">
    <property type="entry name" value="RpoN_core-bd_sf"/>
</dbReference>
<comment type="caution">
    <text evidence="11">The sequence shown here is derived from an EMBL/GenBank/DDBJ whole genome shotgun (WGS) entry which is preliminary data.</text>
</comment>
<feature type="domain" description="RNA polymerase sigma factor 54 core-binding" evidence="10">
    <location>
        <begin position="107"/>
        <end position="292"/>
    </location>
</feature>
<dbReference type="PROSITE" id="PS00718">
    <property type="entry name" value="SIGMA54_2"/>
    <property type="match status" value="1"/>
</dbReference>
<evidence type="ECO:0000256" key="2">
    <source>
        <dbReference type="ARBA" id="ARBA00022478"/>
    </source>
</evidence>
<proteinExistence type="inferred from homology"/>
<evidence type="ECO:0000313" key="12">
    <source>
        <dbReference type="Proteomes" id="UP000460287"/>
    </source>
</evidence>
<feature type="domain" description="RNA polymerase sigma factor 54 DNA-binding" evidence="9">
    <location>
        <begin position="306"/>
        <end position="463"/>
    </location>
</feature>
<evidence type="ECO:0000259" key="9">
    <source>
        <dbReference type="Pfam" id="PF04552"/>
    </source>
</evidence>
<dbReference type="GO" id="GO:0016987">
    <property type="term" value="F:sigma factor activity"/>
    <property type="evidence" value="ECO:0007669"/>
    <property type="project" value="UniProtKB-KW"/>
</dbReference>
<dbReference type="Pfam" id="PF04552">
    <property type="entry name" value="Sigma54_DBD"/>
    <property type="match status" value="1"/>
</dbReference>
<keyword evidence="2" id="KW-0240">DNA-directed RNA polymerase</keyword>
<comment type="similarity">
    <text evidence="1">Belongs to the sigma-54 factor family.</text>
</comment>
<dbReference type="InterPro" id="IPR007634">
    <property type="entry name" value="RNA_pol_sigma_54_DNA-bd"/>
</dbReference>
<reference evidence="11 12" key="1">
    <citation type="submission" date="2019-08" db="EMBL/GenBank/DDBJ databases">
        <title>In-depth cultivation of the pig gut microbiome towards novel bacterial diversity and tailored functional studies.</title>
        <authorList>
            <person name="Wylensek D."/>
            <person name="Hitch T.C.A."/>
            <person name="Clavel T."/>
        </authorList>
    </citation>
    <scope>NUCLEOTIDE SEQUENCE [LARGE SCALE GENOMIC DNA]</scope>
    <source>
        <strain evidence="11 12">WCA-383-APC-5B</strain>
    </source>
</reference>
<dbReference type="GO" id="GO:0006352">
    <property type="term" value="P:DNA-templated transcription initiation"/>
    <property type="evidence" value="ECO:0007669"/>
    <property type="project" value="InterPro"/>
</dbReference>
<dbReference type="InterPro" id="IPR007046">
    <property type="entry name" value="RNA_pol_sigma_54_core-bd"/>
</dbReference>
<evidence type="ECO:0000256" key="5">
    <source>
        <dbReference type="ARBA" id="ARBA00023015"/>
    </source>
</evidence>
<dbReference type="GO" id="GO:0003677">
    <property type="term" value="F:DNA binding"/>
    <property type="evidence" value="ECO:0007669"/>
    <property type="project" value="UniProtKB-KW"/>
</dbReference>
<dbReference type="GO" id="GO:0000428">
    <property type="term" value="C:DNA-directed RNA polymerase complex"/>
    <property type="evidence" value="ECO:0007669"/>
    <property type="project" value="UniProtKB-KW"/>
</dbReference>
<organism evidence="11 12">
    <name type="scientific">Inconstantimicrobium porci</name>
    <dbReference type="NCBI Taxonomy" id="2652291"/>
    <lineage>
        <taxon>Bacteria</taxon>
        <taxon>Bacillati</taxon>
        <taxon>Bacillota</taxon>
        <taxon>Clostridia</taxon>
        <taxon>Eubacteriales</taxon>
        <taxon>Clostridiaceae</taxon>
        <taxon>Inconstantimicrobium</taxon>
    </lineage>
</organism>
<evidence type="ECO:0000256" key="1">
    <source>
        <dbReference type="ARBA" id="ARBA00008798"/>
    </source>
</evidence>
<evidence type="ECO:0000313" key="11">
    <source>
        <dbReference type="EMBL" id="MSR91728.1"/>
    </source>
</evidence>
<dbReference type="InterPro" id="IPR000394">
    <property type="entry name" value="RNA_pol_sigma_54"/>
</dbReference>
<dbReference type="GO" id="GO:0016779">
    <property type="term" value="F:nucleotidyltransferase activity"/>
    <property type="evidence" value="ECO:0007669"/>
    <property type="project" value="UniProtKB-KW"/>
</dbReference>
<evidence type="ECO:0000256" key="7">
    <source>
        <dbReference type="ARBA" id="ARBA00023125"/>
    </source>
</evidence>
<dbReference type="Pfam" id="PF04963">
    <property type="entry name" value="Sigma54_CBD"/>
    <property type="match status" value="1"/>
</dbReference>
<accession>A0A7X2T2A2</accession>
<dbReference type="PIRSF" id="PIRSF000774">
    <property type="entry name" value="RpoN"/>
    <property type="match status" value="1"/>
</dbReference>
<dbReference type="PROSITE" id="PS00717">
    <property type="entry name" value="SIGMA54_1"/>
    <property type="match status" value="1"/>
</dbReference>
<dbReference type="PROSITE" id="PS50044">
    <property type="entry name" value="SIGMA54_3"/>
    <property type="match status" value="1"/>
</dbReference>
<dbReference type="Proteomes" id="UP000460287">
    <property type="component" value="Unassembled WGS sequence"/>
</dbReference>
<dbReference type="GO" id="GO:0001216">
    <property type="term" value="F:DNA-binding transcription activator activity"/>
    <property type="evidence" value="ECO:0007669"/>
    <property type="project" value="InterPro"/>
</dbReference>
<dbReference type="Gene3D" id="1.10.10.1330">
    <property type="entry name" value="RNA polymerase sigma-54 factor, core-binding domain"/>
    <property type="match status" value="1"/>
</dbReference>
<evidence type="ECO:0000256" key="8">
    <source>
        <dbReference type="ARBA" id="ARBA00023163"/>
    </source>
</evidence>
<evidence type="ECO:0000256" key="3">
    <source>
        <dbReference type="ARBA" id="ARBA00022679"/>
    </source>
</evidence>
<dbReference type="NCBIfam" id="TIGR02395">
    <property type="entry name" value="rpoN_sigma"/>
    <property type="match status" value="1"/>
</dbReference>
<keyword evidence="5" id="KW-0805">Transcription regulation</keyword>
<keyword evidence="3" id="KW-0808">Transferase</keyword>
<evidence type="ECO:0000256" key="4">
    <source>
        <dbReference type="ARBA" id="ARBA00022695"/>
    </source>
</evidence>
<name>A0A7X2T2A2_9CLOT</name>
<evidence type="ECO:0000259" key="10">
    <source>
        <dbReference type="Pfam" id="PF04963"/>
    </source>
</evidence>
<evidence type="ECO:0000256" key="6">
    <source>
        <dbReference type="ARBA" id="ARBA00023082"/>
    </source>
</evidence>
<dbReference type="EMBL" id="VULX01000014">
    <property type="protein sequence ID" value="MSR91728.1"/>
    <property type="molecule type" value="Genomic_DNA"/>
</dbReference>
<protein>
    <submittedName>
        <fullName evidence="11">RNA polymerase factor sigma-54</fullName>
    </submittedName>
</protein>
<keyword evidence="8" id="KW-0804">Transcription</keyword>
<keyword evidence="12" id="KW-1185">Reference proteome</keyword>